<gene>
    <name evidence="2" type="ORF">EV695_0092</name>
</gene>
<dbReference type="AlphaFoldDB" id="A0A4R1F6P3"/>
<feature type="chain" id="PRO_5020956431" description="Cellulose-binding protein" evidence="1">
    <location>
        <begin position="25"/>
        <end position="532"/>
    </location>
</feature>
<evidence type="ECO:0000313" key="3">
    <source>
        <dbReference type="Proteomes" id="UP000294887"/>
    </source>
</evidence>
<organism evidence="2 3">
    <name type="scientific">Cocleimonas flava</name>
    <dbReference type="NCBI Taxonomy" id="634765"/>
    <lineage>
        <taxon>Bacteria</taxon>
        <taxon>Pseudomonadati</taxon>
        <taxon>Pseudomonadota</taxon>
        <taxon>Gammaproteobacteria</taxon>
        <taxon>Thiotrichales</taxon>
        <taxon>Thiotrichaceae</taxon>
        <taxon>Cocleimonas</taxon>
    </lineage>
</organism>
<feature type="signal peptide" evidence="1">
    <location>
        <begin position="1"/>
        <end position="24"/>
    </location>
</feature>
<evidence type="ECO:0008006" key="4">
    <source>
        <dbReference type="Google" id="ProtNLM"/>
    </source>
</evidence>
<protein>
    <recommendedName>
        <fullName evidence="4">Cellulose-binding protein</fullName>
    </recommendedName>
</protein>
<dbReference type="EMBL" id="SMFQ01000002">
    <property type="protein sequence ID" value="TCJ88252.1"/>
    <property type="molecule type" value="Genomic_DNA"/>
</dbReference>
<keyword evidence="3" id="KW-1185">Reference proteome</keyword>
<dbReference type="RefSeq" id="WP_243651405.1">
    <property type="nucleotide sequence ID" value="NZ_BAAAFU010000008.1"/>
</dbReference>
<reference evidence="2 3" key="1">
    <citation type="submission" date="2019-03" db="EMBL/GenBank/DDBJ databases">
        <title>Genomic Encyclopedia of Type Strains, Phase IV (KMG-IV): sequencing the most valuable type-strain genomes for metagenomic binning, comparative biology and taxonomic classification.</title>
        <authorList>
            <person name="Goeker M."/>
        </authorList>
    </citation>
    <scope>NUCLEOTIDE SEQUENCE [LARGE SCALE GENOMIC DNA]</scope>
    <source>
        <strain evidence="2 3">DSM 24830</strain>
    </source>
</reference>
<evidence type="ECO:0000313" key="2">
    <source>
        <dbReference type="EMBL" id="TCJ88252.1"/>
    </source>
</evidence>
<name>A0A4R1F6P3_9GAMM</name>
<sequence length="532" mass="60600">MNIKGLINTLLATLSILLCTTTLAKLPVGMNTNEIQHVDSSAPFVNVFKMAMPFKDAKKLTHGHIQYDRDGWPVDLKGGKAGSYMIHWLPAGTLPEGNYTVLYDGEGQLAYEGDAKIVHSSLGKDIVEFRSGHDKFMQVALLIKRSEPNNYVRNIRVIMPGGICANDPFTRVNSANQCRGNFLSFEKHHKKIIFNPDYLRFMKDFKVIRMMNMSGITRNPIKHWKQMPHMSKATWAGYEGTRGAPLSVMVKLANVLNRDPWFNIPHAADDKLVRKYASYVKKHLRPNLKAYIEYTNEAWNPGFLQMHYAKDMGTKLRLDPDPNVAGQKFYSQRSVEIFKIFQQVFGNSSSNRIVRVMGAWSANRYMTPVVMEHKGAYKHVDLMAIAPYFFVHQKALSGVNSVPSVFALLKDDQKNPYSMNNVYKMIQVQMDLAKKYGVKLAAYEGGQHLTAPGTKSTRDHPNPFLIGANRAHPMEKFYIEFLQNWDRITEGGLFVAFSAPRTCQFYGCWGVKEHLNQPPEKAPKYRGLQRFF</sequence>
<dbReference type="Proteomes" id="UP000294887">
    <property type="component" value="Unassembled WGS sequence"/>
</dbReference>
<keyword evidence="1" id="KW-0732">Signal</keyword>
<accession>A0A4R1F6P3</accession>
<proteinExistence type="predicted"/>
<evidence type="ECO:0000256" key="1">
    <source>
        <dbReference type="SAM" id="SignalP"/>
    </source>
</evidence>
<comment type="caution">
    <text evidence="2">The sequence shown here is derived from an EMBL/GenBank/DDBJ whole genome shotgun (WGS) entry which is preliminary data.</text>
</comment>